<gene>
    <name evidence="1" type="ORF">GPUH_LOCUS6038</name>
</gene>
<protein>
    <submittedName>
        <fullName evidence="3">Sortilin-Vps10 domain-containing protein</fullName>
    </submittedName>
</protein>
<dbReference type="OrthoDB" id="5778384at2759"/>
<dbReference type="WBParaSite" id="GPUH_0000604701-mRNA-1">
    <property type="protein sequence ID" value="GPUH_0000604701-mRNA-1"/>
    <property type="gene ID" value="GPUH_0000604701"/>
</dbReference>
<evidence type="ECO:0000313" key="3">
    <source>
        <dbReference type="WBParaSite" id="GPUH_0000604701-mRNA-1"/>
    </source>
</evidence>
<evidence type="ECO:0000313" key="2">
    <source>
        <dbReference type="Proteomes" id="UP000271098"/>
    </source>
</evidence>
<dbReference type="Proteomes" id="UP000271098">
    <property type="component" value="Unassembled WGS sequence"/>
</dbReference>
<reference evidence="1 2" key="2">
    <citation type="submission" date="2018-11" db="EMBL/GenBank/DDBJ databases">
        <authorList>
            <consortium name="Pathogen Informatics"/>
        </authorList>
    </citation>
    <scope>NUCLEOTIDE SEQUENCE [LARGE SCALE GENOMIC DNA]</scope>
</reference>
<evidence type="ECO:0000313" key="1">
    <source>
        <dbReference type="EMBL" id="VDK53176.1"/>
    </source>
</evidence>
<dbReference type="EMBL" id="UYRT01013588">
    <property type="protein sequence ID" value="VDK53176.1"/>
    <property type="molecule type" value="Genomic_DNA"/>
</dbReference>
<reference evidence="3" key="1">
    <citation type="submission" date="2016-06" db="UniProtKB">
        <authorList>
            <consortium name="WormBaseParasite"/>
        </authorList>
    </citation>
    <scope>IDENTIFICATION</scope>
</reference>
<keyword evidence="2" id="KW-1185">Reference proteome</keyword>
<accession>A0A183DBE8</accession>
<organism evidence="3">
    <name type="scientific">Gongylonema pulchrum</name>
    <dbReference type="NCBI Taxonomy" id="637853"/>
    <lineage>
        <taxon>Eukaryota</taxon>
        <taxon>Metazoa</taxon>
        <taxon>Ecdysozoa</taxon>
        <taxon>Nematoda</taxon>
        <taxon>Chromadorea</taxon>
        <taxon>Rhabditida</taxon>
        <taxon>Spirurina</taxon>
        <taxon>Spiruromorpha</taxon>
        <taxon>Spiruroidea</taxon>
        <taxon>Gongylonematidae</taxon>
        <taxon>Gongylonema</taxon>
    </lineage>
</organism>
<name>A0A183DBE8_9BILA</name>
<sequence length="84" mass="9722">MWGESQFADVQVNDRPVQSLSYDSHGYIYVSNLINGWNRVKIRFHPFVKKRKLLLMAQLHKPALHVAPPALELAPESGTDWRHD</sequence>
<proteinExistence type="predicted"/>
<dbReference type="AlphaFoldDB" id="A0A183DBE8"/>